<dbReference type="GO" id="GO:0005978">
    <property type="term" value="P:glycogen biosynthetic process"/>
    <property type="evidence" value="ECO:0007669"/>
    <property type="project" value="UniProtKB-KW"/>
</dbReference>
<dbReference type="CDD" id="cd02508">
    <property type="entry name" value="ADP_Glucose_PP"/>
    <property type="match status" value="1"/>
</dbReference>
<name>W6N6X8_CLOTY</name>
<dbReference type="PANTHER" id="PTHR43523:SF6">
    <property type="entry name" value="GLYCOGEN BIOSYNTHESIS PROTEIN GLGD"/>
    <property type="match status" value="1"/>
</dbReference>
<dbReference type="SUPFAM" id="SSF53448">
    <property type="entry name" value="Nucleotide-diphospho-sugar transferases"/>
    <property type="match status" value="1"/>
</dbReference>
<feature type="domain" description="Glucose-1-phosphate adenylyltransferase/Bifunctional protein GlmU-like C-terminal hexapeptide" evidence="4">
    <location>
        <begin position="284"/>
        <end position="351"/>
    </location>
</feature>
<dbReference type="InterPro" id="IPR011832">
    <property type="entry name" value="GlgDAde_trans"/>
</dbReference>
<dbReference type="EMBL" id="CBXI010000037">
    <property type="protein sequence ID" value="CDL91985.1"/>
    <property type="molecule type" value="Genomic_DNA"/>
</dbReference>
<dbReference type="GO" id="GO:0008878">
    <property type="term" value="F:glucose-1-phosphate adenylyltransferase activity"/>
    <property type="evidence" value="ECO:0007669"/>
    <property type="project" value="InterPro"/>
</dbReference>
<evidence type="ECO:0000313" key="6">
    <source>
        <dbReference type="Proteomes" id="UP000019482"/>
    </source>
</evidence>
<dbReference type="Proteomes" id="UP000019482">
    <property type="component" value="Unassembled WGS sequence"/>
</dbReference>
<organism evidence="5 6">
    <name type="scientific">Clostridium tyrobutyricum DIVETGP</name>
    <dbReference type="NCBI Taxonomy" id="1408889"/>
    <lineage>
        <taxon>Bacteria</taxon>
        <taxon>Bacillati</taxon>
        <taxon>Bacillota</taxon>
        <taxon>Clostridia</taxon>
        <taxon>Eubacteriales</taxon>
        <taxon>Clostridiaceae</taxon>
        <taxon>Clostridium</taxon>
    </lineage>
</organism>
<keyword evidence="5" id="KW-0548">Nucleotidyltransferase</keyword>
<dbReference type="InterPro" id="IPR056818">
    <property type="entry name" value="GlmU/GlgC-like_hexapep"/>
</dbReference>
<feature type="domain" description="Nucleotidyl transferase" evidence="3">
    <location>
        <begin position="21"/>
        <end position="155"/>
    </location>
</feature>
<dbReference type="InterPro" id="IPR011004">
    <property type="entry name" value="Trimer_LpxA-like_sf"/>
</dbReference>
<keyword evidence="5" id="KW-0808">Transferase</keyword>
<evidence type="ECO:0000259" key="3">
    <source>
        <dbReference type="Pfam" id="PF00483"/>
    </source>
</evidence>
<dbReference type="NCBIfam" id="TIGR02092">
    <property type="entry name" value="glgD"/>
    <property type="match status" value="1"/>
</dbReference>
<dbReference type="InterPro" id="IPR011831">
    <property type="entry name" value="ADP-Glc_PPase"/>
</dbReference>
<dbReference type="AlphaFoldDB" id="W6N6X8"/>
<evidence type="ECO:0000313" key="5">
    <source>
        <dbReference type="EMBL" id="CDL91985.1"/>
    </source>
</evidence>
<keyword evidence="6" id="KW-1185">Reference proteome</keyword>
<dbReference type="InterPro" id="IPR029044">
    <property type="entry name" value="Nucleotide-diphossugar_trans"/>
</dbReference>
<comment type="similarity">
    <text evidence="1">Belongs to the bacterial/plant glucose-1-phosphate adenylyltransferase family.</text>
</comment>
<dbReference type="RefSeq" id="WP_017751453.1">
    <property type="nucleotide sequence ID" value="NZ_CBXI010000037.1"/>
</dbReference>
<proteinExistence type="inferred from homology"/>
<evidence type="ECO:0000256" key="2">
    <source>
        <dbReference type="ARBA" id="ARBA00023056"/>
    </source>
</evidence>
<dbReference type="Pfam" id="PF24894">
    <property type="entry name" value="Hexapep_GlmU"/>
    <property type="match status" value="1"/>
</dbReference>
<dbReference type="Pfam" id="PF00483">
    <property type="entry name" value="NTP_transferase"/>
    <property type="match status" value="1"/>
</dbReference>
<dbReference type="SUPFAM" id="SSF51161">
    <property type="entry name" value="Trimeric LpxA-like enzymes"/>
    <property type="match status" value="1"/>
</dbReference>
<accession>W6N6X8</accession>
<dbReference type="InterPro" id="IPR005835">
    <property type="entry name" value="NTP_transferase_dom"/>
</dbReference>
<dbReference type="Gene3D" id="2.160.10.10">
    <property type="entry name" value="Hexapeptide repeat proteins"/>
    <property type="match status" value="1"/>
</dbReference>
<keyword evidence="2" id="KW-0320">Glycogen biosynthesis</keyword>
<dbReference type="GeneID" id="29419449"/>
<dbReference type="Gene3D" id="3.90.550.10">
    <property type="entry name" value="Spore Coat Polysaccharide Biosynthesis Protein SpsA, Chain A"/>
    <property type="match status" value="1"/>
</dbReference>
<evidence type="ECO:0000256" key="1">
    <source>
        <dbReference type="ARBA" id="ARBA00010443"/>
    </source>
</evidence>
<protein>
    <submittedName>
        <fullName evidence="5">Glycogen biosynthesis protein GlgD, glucose-1-phosphate adenylyltransferase family</fullName>
    </submittedName>
</protein>
<reference evidence="5 6" key="1">
    <citation type="journal article" date="2015" name="Genome Announc.">
        <title>Draft Genome Sequence of Clostridium tyrobutyricum Strain DIVETGP, Isolated from Cow's Milk for Grana Padano Production.</title>
        <authorList>
            <person name="Soggiu A."/>
            <person name="Piras C."/>
            <person name="Gaiarsa S."/>
            <person name="Sassera D."/>
            <person name="Roncada P."/>
            <person name="Bendixen E."/>
            <person name="Brasca M."/>
            <person name="Bonizzi L."/>
        </authorList>
    </citation>
    <scope>NUCLEOTIDE SEQUENCE [LARGE SCALE GENOMIC DNA]</scope>
    <source>
        <strain evidence="5 6">DIVETGP</strain>
    </source>
</reference>
<dbReference type="PANTHER" id="PTHR43523">
    <property type="entry name" value="GLUCOSE-1-PHOSPHATE ADENYLYLTRANSFERASE-RELATED"/>
    <property type="match status" value="1"/>
</dbReference>
<comment type="caution">
    <text evidence="5">The sequence shown here is derived from an EMBL/GenBank/DDBJ whole genome shotgun (WGS) entry which is preliminary data.</text>
</comment>
<dbReference type="CDD" id="cd04651">
    <property type="entry name" value="LbH_G1P_AT_C"/>
    <property type="match status" value="1"/>
</dbReference>
<dbReference type="OrthoDB" id="9801810at2"/>
<sequence>MYENFMGIINLDENDDNIKELSRDRTFASIPIAGRYRIIDFILSNMANSGIENIGIFTKMESRSLIDHLSNGRPWDLSRKIDGLRVFNFTEEAPSFDDVHNFSKNITYFKRSKEDYVIIASSYMLCNIDLNQAMKFHIRSKNDITIVYKNVEDADSRFLHCETLNINEKGRVVSIGRNIGVNKEANINMEIYMMEKKIFLDIVNECVSTGSYRKVKYHIYNCLEHLKVGVFEFEGYLSCINSIKTYYRTSMELLDHKVMKELFSIERPIYTKTNDEIPAKYFQSSNVKNSIIANGCSIYGTVENSIIFRRVNVSKGSILRNCIVLENCVLGENVKMEYTILNKNVCIDSNRELKGDKYTPVVIQNDEKIY</sequence>
<gene>
    <name evidence="5" type="ORF">CTDIVETGP_2055</name>
</gene>
<evidence type="ECO:0000259" key="4">
    <source>
        <dbReference type="Pfam" id="PF24894"/>
    </source>
</evidence>